<dbReference type="EMBL" id="JAATNW010000005">
    <property type="protein sequence ID" value="NMH60376.1"/>
    <property type="molecule type" value="Genomic_DNA"/>
</dbReference>
<proteinExistence type="predicted"/>
<name>A0ABX1R3Z0_9ALTE</name>
<gene>
    <name evidence="2" type="ORF">HCJ96_10125</name>
</gene>
<protein>
    <recommendedName>
        <fullName evidence="4">Amino acid ABC transporter substrate-binding protein</fullName>
    </recommendedName>
</protein>
<accession>A0ABX1R3Z0</accession>
<sequence length="310" mass="35554">MLLRPLAAKPDEQADVIRIPQHDAGSELFDYYHGLLIMALEITEDAYGKTIVEVEDIPTQQKRQQMGLKSATTDVIWGINTEVQEEEFIAVPFPLSADLFSYRMLVVNAEDTRFREPLSKQKLKAMKAVQGHDWRDFDVLKDNGFKISGADYHMTYRLLETGFVDYFPRSILEVCEELDSHPKAVIYPHVALYYPNVIRFYTNKQRATLAKRLEQGLNKAYADGVVLHRLMAQPFFRDFAALIYQKRIIKLKSDVSAQTNALLSHPLIDEVNDVISALPEEWYQPENSGRCDWRESDVPPPTEDSSQPSN</sequence>
<evidence type="ECO:0008006" key="4">
    <source>
        <dbReference type="Google" id="ProtNLM"/>
    </source>
</evidence>
<organism evidence="2 3">
    <name type="scientific">Alteromonas ponticola</name>
    <dbReference type="NCBI Taxonomy" id="2720613"/>
    <lineage>
        <taxon>Bacteria</taxon>
        <taxon>Pseudomonadati</taxon>
        <taxon>Pseudomonadota</taxon>
        <taxon>Gammaproteobacteria</taxon>
        <taxon>Alteromonadales</taxon>
        <taxon>Alteromonadaceae</taxon>
        <taxon>Alteromonas/Salinimonas group</taxon>
        <taxon>Alteromonas</taxon>
    </lineage>
</organism>
<dbReference type="Proteomes" id="UP000709336">
    <property type="component" value="Unassembled WGS sequence"/>
</dbReference>
<feature type="region of interest" description="Disordered" evidence="1">
    <location>
        <begin position="286"/>
        <end position="310"/>
    </location>
</feature>
<reference evidence="2 3" key="1">
    <citation type="submission" date="2020-03" db="EMBL/GenBank/DDBJ databases">
        <title>Alteromonas ponticola sp. nov., isolated from seawater.</title>
        <authorList>
            <person name="Yoon J.-H."/>
            <person name="Kim Y.-O."/>
        </authorList>
    </citation>
    <scope>NUCLEOTIDE SEQUENCE [LARGE SCALE GENOMIC DNA]</scope>
    <source>
        <strain evidence="2 3">MYP5</strain>
    </source>
</reference>
<evidence type="ECO:0000313" key="3">
    <source>
        <dbReference type="Proteomes" id="UP000709336"/>
    </source>
</evidence>
<dbReference type="SUPFAM" id="SSF53850">
    <property type="entry name" value="Periplasmic binding protein-like II"/>
    <property type="match status" value="1"/>
</dbReference>
<keyword evidence="3" id="KW-1185">Reference proteome</keyword>
<comment type="caution">
    <text evidence="2">The sequence shown here is derived from an EMBL/GenBank/DDBJ whole genome shotgun (WGS) entry which is preliminary data.</text>
</comment>
<evidence type="ECO:0000313" key="2">
    <source>
        <dbReference type="EMBL" id="NMH60376.1"/>
    </source>
</evidence>
<dbReference type="RefSeq" id="WP_169210935.1">
    <property type="nucleotide sequence ID" value="NZ_JAATNW010000005.1"/>
</dbReference>
<evidence type="ECO:0000256" key="1">
    <source>
        <dbReference type="SAM" id="MobiDB-lite"/>
    </source>
</evidence>